<protein>
    <recommendedName>
        <fullName evidence="3">HIT-type domain-containing protein</fullName>
    </recommendedName>
</protein>
<keyword evidence="1" id="KW-0479">Metal-binding</keyword>
<accession>A0AAU9U934</accession>
<keyword evidence="1" id="KW-0862">Zinc</keyword>
<dbReference type="EMBL" id="CAKOGL010000016">
    <property type="protein sequence ID" value="CAH2096076.1"/>
    <property type="molecule type" value="Genomic_DNA"/>
</dbReference>
<dbReference type="AlphaFoldDB" id="A0AAU9U934"/>
<evidence type="ECO:0000313" key="5">
    <source>
        <dbReference type="Proteomes" id="UP001153954"/>
    </source>
</evidence>
<organism evidence="4 5">
    <name type="scientific">Euphydryas editha</name>
    <name type="common">Edith's checkerspot</name>
    <dbReference type="NCBI Taxonomy" id="104508"/>
    <lineage>
        <taxon>Eukaryota</taxon>
        <taxon>Metazoa</taxon>
        <taxon>Ecdysozoa</taxon>
        <taxon>Arthropoda</taxon>
        <taxon>Hexapoda</taxon>
        <taxon>Insecta</taxon>
        <taxon>Pterygota</taxon>
        <taxon>Neoptera</taxon>
        <taxon>Endopterygota</taxon>
        <taxon>Lepidoptera</taxon>
        <taxon>Glossata</taxon>
        <taxon>Ditrysia</taxon>
        <taxon>Papilionoidea</taxon>
        <taxon>Nymphalidae</taxon>
        <taxon>Nymphalinae</taxon>
        <taxon>Euphydryas</taxon>
    </lineage>
</organism>
<dbReference type="InterPro" id="IPR048371">
    <property type="entry name" value="ZNHIT3_C"/>
</dbReference>
<sequence>MDCIQCGKDSKYKCPVCRQSYCSVACCKLHKETPCSPPTPPQTEFYEEESTNTDEFPSEDTVPPEKLKQLEQSTELRNCLENPHVRKILEILDTSAHPDLLISEYMHEPLFTEFVDACLNVVQDRHNDD</sequence>
<evidence type="ECO:0000256" key="2">
    <source>
        <dbReference type="SAM" id="MobiDB-lite"/>
    </source>
</evidence>
<dbReference type="CDD" id="cd23024">
    <property type="entry name" value="zf-HIT_ZNHIT2-3"/>
    <property type="match status" value="1"/>
</dbReference>
<dbReference type="GO" id="GO:0008270">
    <property type="term" value="F:zinc ion binding"/>
    <property type="evidence" value="ECO:0007669"/>
    <property type="project" value="UniProtKB-UniRule"/>
</dbReference>
<feature type="compositionally biased region" description="Acidic residues" evidence="2">
    <location>
        <begin position="45"/>
        <end position="58"/>
    </location>
</feature>
<evidence type="ECO:0000313" key="4">
    <source>
        <dbReference type="EMBL" id="CAH2096076.1"/>
    </source>
</evidence>
<dbReference type="InterPro" id="IPR007529">
    <property type="entry name" value="Znf_HIT"/>
</dbReference>
<evidence type="ECO:0000256" key="1">
    <source>
        <dbReference type="PROSITE-ProRule" id="PRU00453"/>
    </source>
</evidence>
<keyword evidence="5" id="KW-1185">Reference proteome</keyword>
<feature type="domain" description="HIT-type" evidence="3">
    <location>
        <begin position="3"/>
        <end position="35"/>
    </location>
</feature>
<keyword evidence="1" id="KW-0863">Zinc-finger</keyword>
<dbReference type="PROSITE" id="PS51083">
    <property type="entry name" value="ZF_HIT"/>
    <property type="match status" value="1"/>
</dbReference>
<proteinExistence type="predicted"/>
<name>A0AAU9U934_EUPED</name>
<evidence type="ECO:0000259" key="3">
    <source>
        <dbReference type="PROSITE" id="PS51083"/>
    </source>
</evidence>
<dbReference type="Gene3D" id="3.30.60.190">
    <property type="match status" value="1"/>
</dbReference>
<dbReference type="Pfam" id="PF04438">
    <property type="entry name" value="zf-HIT"/>
    <property type="match status" value="1"/>
</dbReference>
<dbReference type="Proteomes" id="UP001153954">
    <property type="component" value="Unassembled WGS sequence"/>
</dbReference>
<feature type="region of interest" description="Disordered" evidence="2">
    <location>
        <begin position="32"/>
        <end position="64"/>
    </location>
</feature>
<dbReference type="Pfam" id="PF21373">
    <property type="entry name" value="ZNHIT3_C"/>
    <property type="match status" value="1"/>
</dbReference>
<gene>
    <name evidence="4" type="ORF">EEDITHA_LOCUS11457</name>
</gene>
<reference evidence="4" key="1">
    <citation type="submission" date="2022-03" db="EMBL/GenBank/DDBJ databases">
        <authorList>
            <person name="Tunstrom K."/>
        </authorList>
    </citation>
    <scope>NUCLEOTIDE SEQUENCE</scope>
</reference>
<comment type="caution">
    <text evidence="4">The sequence shown here is derived from an EMBL/GenBank/DDBJ whole genome shotgun (WGS) entry which is preliminary data.</text>
</comment>
<dbReference type="SUPFAM" id="SSF144232">
    <property type="entry name" value="HIT/MYND zinc finger-like"/>
    <property type="match status" value="1"/>
</dbReference>